<evidence type="ECO:0000256" key="1">
    <source>
        <dbReference type="ARBA" id="ARBA00023015"/>
    </source>
</evidence>
<dbReference type="PROSITE" id="PS00041">
    <property type="entry name" value="HTH_ARAC_FAMILY_1"/>
    <property type="match status" value="1"/>
</dbReference>
<name>A0A921JX71_9ACTN</name>
<accession>A0A921JX71</accession>
<dbReference type="InterPro" id="IPR009057">
    <property type="entry name" value="Homeodomain-like_sf"/>
</dbReference>
<dbReference type="PANTHER" id="PTHR43130">
    <property type="entry name" value="ARAC-FAMILY TRANSCRIPTIONAL REGULATOR"/>
    <property type="match status" value="1"/>
</dbReference>
<dbReference type="PANTHER" id="PTHR43130:SF3">
    <property type="entry name" value="HTH-TYPE TRANSCRIPTIONAL REGULATOR RV1931C"/>
    <property type="match status" value="1"/>
</dbReference>
<dbReference type="InterPro" id="IPR002818">
    <property type="entry name" value="DJ-1/PfpI"/>
</dbReference>
<feature type="domain" description="HTH araC/xylS-type" evidence="4">
    <location>
        <begin position="213"/>
        <end position="311"/>
    </location>
</feature>
<evidence type="ECO:0000256" key="3">
    <source>
        <dbReference type="ARBA" id="ARBA00023163"/>
    </source>
</evidence>
<dbReference type="SUPFAM" id="SSF52317">
    <property type="entry name" value="Class I glutamine amidotransferase-like"/>
    <property type="match status" value="1"/>
</dbReference>
<evidence type="ECO:0000313" key="6">
    <source>
        <dbReference type="Proteomes" id="UP000776650"/>
    </source>
</evidence>
<dbReference type="GO" id="GO:0003700">
    <property type="term" value="F:DNA-binding transcription factor activity"/>
    <property type="evidence" value="ECO:0007669"/>
    <property type="project" value="InterPro"/>
</dbReference>
<organism evidence="5 6">
    <name type="scientific">Dietzia timorensis</name>
    <dbReference type="NCBI Taxonomy" id="499555"/>
    <lineage>
        <taxon>Bacteria</taxon>
        <taxon>Bacillati</taxon>
        <taxon>Actinomycetota</taxon>
        <taxon>Actinomycetes</taxon>
        <taxon>Mycobacteriales</taxon>
        <taxon>Dietziaceae</taxon>
        <taxon>Dietzia</taxon>
    </lineage>
</organism>
<dbReference type="Proteomes" id="UP000776650">
    <property type="component" value="Unassembled WGS sequence"/>
</dbReference>
<keyword evidence="2" id="KW-0238">DNA-binding</keyword>
<dbReference type="AlphaFoldDB" id="A0A921JX71"/>
<evidence type="ECO:0000313" key="5">
    <source>
        <dbReference type="EMBL" id="HJE89869.1"/>
    </source>
</evidence>
<reference evidence="5" key="2">
    <citation type="submission" date="2021-09" db="EMBL/GenBank/DDBJ databases">
        <authorList>
            <person name="Gilroy R."/>
        </authorList>
    </citation>
    <scope>NUCLEOTIDE SEQUENCE</scope>
    <source>
        <strain evidence="5">ChiGjej1B1-18357</strain>
    </source>
</reference>
<gene>
    <name evidence="5" type="ORF">K8V11_02510</name>
</gene>
<evidence type="ECO:0000259" key="4">
    <source>
        <dbReference type="PROSITE" id="PS01124"/>
    </source>
</evidence>
<comment type="caution">
    <text evidence="5">The sequence shown here is derived from an EMBL/GenBank/DDBJ whole genome shotgun (WGS) entry which is preliminary data.</text>
</comment>
<dbReference type="SUPFAM" id="SSF46689">
    <property type="entry name" value="Homeodomain-like"/>
    <property type="match status" value="2"/>
</dbReference>
<dbReference type="SMART" id="SM00342">
    <property type="entry name" value="HTH_ARAC"/>
    <property type="match status" value="1"/>
</dbReference>
<dbReference type="InterPro" id="IPR052158">
    <property type="entry name" value="INH-QAR"/>
</dbReference>
<dbReference type="InterPro" id="IPR018060">
    <property type="entry name" value="HTH_AraC"/>
</dbReference>
<evidence type="ECO:0000256" key="2">
    <source>
        <dbReference type="ARBA" id="ARBA00023125"/>
    </source>
</evidence>
<reference evidence="5" key="1">
    <citation type="journal article" date="2021" name="PeerJ">
        <title>Extensive microbial diversity within the chicken gut microbiome revealed by metagenomics and culture.</title>
        <authorList>
            <person name="Gilroy R."/>
            <person name="Ravi A."/>
            <person name="Getino M."/>
            <person name="Pursley I."/>
            <person name="Horton D.L."/>
            <person name="Alikhan N.F."/>
            <person name="Baker D."/>
            <person name="Gharbi K."/>
            <person name="Hall N."/>
            <person name="Watson M."/>
            <person name="Adriaenssens E.M."/>
            <person name="Foster-Nyarko E."/>
            <person name="Jarju S."/>
            <person name="Secka A."/>
            <person name="Antonio M."/>
            <person name="Oren A."/>
            <person name="Chaudhuri R.R."/>
            <person name="La Ragione R."/>
            <person name="Hildebrand F."/>
            <person name="Pallen M.J."/>
        </authorList>
    </citation>
    <scope>NUCLEOTIDE SEQUENCE</scope>
    <source>
        <strain evidence="5">ChiGjej1B1-18357</strain>
    </source>
</reference>
<protein>
    <submittedName>
        <fullName evidence="5">Helix-turn-helix domain-containing protein</fullName>
    </submittedName>
</protein>
<dbReference type="Gene3D" id="3.40.50.880">
    <property type="match status" value="1"/>
</dbReference>
<dbReference type="InterPro" id="IPR029062">
    <property type="entry name" value="Class_I_gatase-like"/>
</dbReference>
<dbReference type="RefSeq" id="WP_303910639.1">
    <property type="nucleotide sequence ID" value="NZ_DYXM01000051.1"/>
</dbReference>
<dbReference type="EMBL" id="DYXM01000051">
    <property type="protein sequence ID" value="HJE89869.1"/>
    <property type="molecule type" value="Genomic_DNA"/>
</dbReference>
<dbReference type="Pfam" id="PF01965">
    <property type="entry name" value="DJ-1_PfpI"/>
    <property type="match status" value="1"/>
</dbReference>
<dbReference type="GO" id="GO:0043565">
    <property type="term" value="F:sequence-specific DNA binding"/>
    <property type="evidence" value="ECO:0007669"/>
    <property type="project" value="InterPro"/>
</dbReference>
<dbReference type="Pfam" id="PF12833">
    <property type="entry name" value="HTH_18"/>
    <property type="match status" value="1"/>
</dbReference>
<dbReference type="InterPro" id="IPR018062">
    <property type="entry name" value="HTH_AraC-typ_CS"/>
</dbReference>
<dbReference type="Gene3D" id="1.10.10.60">
    <property type="entry name" value="Homeodomain-like"/>
    <property type="match status" value="1"/>
</dbReference>
<keyword evidence="3" id="KW-0804">Transcription</keyword>
<dbReference type="PROSITE" id="PS01124">
    <property type="entry name" value="HTH_ARAC_FAMILY_2"/>
    <property type="match status" value="1"/>
</dbReference>
<keyword evidence="1" id="KW-0805">Transcription regulation</keyword>
<dbReference type="CDD" id="cd03137">
    <property type="entry name" value="GATase1_AraC_1"/>
    <property type="match status" value="1"/>
</dbReference>
<proteinExistence type="predicted"/>
<sequence length="316" mass="34104">MNFAIYVFDGISMFHAAAPLSVFGEAAKLPAASDWTLTVWSDTGSPVRTAEGVELAALSGPEALDVADVVVIPSWHSDFRPVEGWFREGVSRAHTNGAQVVGLCLGAFPLAASGILDGRAAVTHWSGAEELARSFPRVQVAADALYMDHGDVLTSAGTASGLDACLHFVRTQLGAEHAAAVAQKLVIAPHRDGGQAQYIRRPMPTPSEHGPMSDLLEWIVANLEHSLTVETLAARTQMSTRNFTRRFREATGTSPARWIAARRLDEGRRLLETTGWTIDRIARTCGFASPVTFRQSFAAAFSTTPTSYRKRFSHAA</sequence>